<sequence>MVTAALLGVLVAVAGLPLGWYGGLACAALQAGCPATAPPTGSLPRMTRLTAVQVALSGSYAGLGDSYSSGEGVYAPAGQGGEDGRTGGKPDPGRLPAGEGAAPCHRALGSYVPLVAGAHRFGGGTGFWACSGATTGQLLRGQHGQRPQVARVDRSTSLVTVTIGGNDAGFARVLTACIVKLPWSSACVDQDAEVARRVDGLRSSLLGVLRELRSRAPQARIIVLGYPRPFPARPADRVDNLGVEDQLWLNRVTRRLNDVMREVAAGFDRAVAAFGGPGSVEFVDAYDAFDGHEAGTAQPYLNRLVVHVEELTVDSRSFHPTGAGYRRFAELVDHQIVTGPGRPLNNFVLSRP</sequence>
<feature type="disulfide bond" evidence="2">
    <location>
        <begin position="104"/>
        <end position="130"/>
    </location>
</feature>
<dbReference type="InterPro" id="IPR013830">
    <property type="entry name" value="SGNH_hydro"/>
</dbReference>
<feature type="disulfide bond" evidence="2">
    <location>
        <begin position="177"/>
        <end position="187"/>
    </location>
</feature>
<feature type="region of interest" description="Disordered" evidence="3">
    <location>
        <begin position="73"/>
        <end position="99"/>
    </location>
</feature>
<evidence type="ECO:0000259" key="4">
    <source>
        <dbReference type="Pfam" id="PF13472"/>
    </source>
</evidence>
<dbReference type="CDD" id="cd01823">
    <property type="entry name" value="SEST_like"/>
    <property type="match status" value="1"/>
</dbReference>
<dbReference type="InterPro" id="IPR036514">
    <property type="entry name" value="SGNH_hydro_sf"/>
</dbReference>
<evidence type="ECO:0000256" key="1">
    <source>
        <dbReference type="PIRSR" id="PIRSR637460-1"/>
    </source>
</evidence>
<organism evidence="5 6">
    <name type="scientific">Nonomuraea montanisoli</name>
    <dbReference type="NCBI Taxonomy" id="2741721"/>
    <lineage>
        <taxon>Bacteria</taxon>
        <taxon>Bacillati</taxon>
        <taxon>Actinomycetota</taxon>
        <taxon>Actinomycetes</taxon>
        <taxon>Streptosporangiales</taxon>
        <taxon>Streptosporangiaceae</taxon>
        <taxon>Nonomuraea</taxon>
    </lineage>
</organism>
<feature type="active site" evidence="1">
    <location>
        <position position="319"/>
    </location>
</feature>
<evidence type="ECO:0000256" key="2">
    <source>
        <dbReference type="PIRSR" id="PIRSR637460-2"/>
    </source>
</evidence>
<gene>
    <name evidence="5" type="ORF">HTZ77_07255</name>
</gene>
<evidence type="ECO:0000313" key="6">
    <source>
        <dbReference type="Proteomes" id="UP000586042"/>
    </source>
</evidence>
<evidence type="ECO:0000313" key="5">
    <source>
        <dbReference type="EMBL" id="NUW31218.1"/>
    </source>
</evidence>
<dbReference type="SUPFAM" id="SSF52266">
    <property type="entry name" value="SGNH hydrolase"/>
    <property type="match status" value="1"/>
</dbReference>
<dbReference type="RefSeq" id="WP_175588698.1">
    <property type="nucleotide sequence ID" value="NZ_JABWGN010000003.1"/>
</dbReference>
<dbReference type="PANTHER" id="PTHR37981">
    <property type="entry name" value="LIPASE 2"/>
    <property type="match status" value="1"/>
</dbReference>
<dbReference type="GO" id="GO:0004806">
    <property type="term" value="F:triacylglycerol lipase activity"/>
    <property type="evidence" value="ECO:0007669"/>
    <property type="project" value="TreeGrafter"/>
</dbReference>
<dbReference type="InterPro" id="IPR037460">
    <property type="entry name" value="SEST-like"/>
</dbReference>
<dbReference type="Proteomes" id="UP000586042">
    <property type="component" value="Unassembled WGS sequence"/>
</dbReference>
<name>A0A7Y6M144_9ACTN</name>
<feature type="active site" description="Nucleophile" evidence="1">
    <location>
        <position position="66"/>
    </location>
</feature>
<dbReference type="Gene3D" id="3.40.50.1110">
    <property type="entry name" value="SGNH hydrolase"/>
    <property type="match status" value="1"/>
</dbReference>
<dbReference type="Pfam" id="PF13472">
    <property type="entry name" value="Lipase_GDSL_2"/>
    <property type="match status" value="1"/>
</dbReference>
<feature type="compositionally biased region" description="Basic and acidic residues" evidence="3">
    <location>
        <begin position="82"/>
        <end position="92"/>
    </location>
</feature>
<dbReference type="GO" id="GO:0019433">
    <property type="term" value="P:triglyceride catabolic process"/>
    <property type="evidence" value="ECO:0007669"/>
    <property type="project" value="TreeGrafter"/>
</dbReference>
<evidence type="ECO:0000256" key="3">
    <source>
        <dbReference type="SAM" id="MobiDB-lite"/>
    </source>
</evidence>
<feature type="domain" description="SGNH hydrolase-type esterase" evidence="4">
    <location>
        <begin position="63"/>
        <end position="327"/>
    </location>
</feature>
<keyword evidence="2" id="KW-1015">Disulfide bond</keyword>
<accession>A0A7Y6M144</accession>
<reference evidence="5 6" key="1">
    <citation type="submission" date="2020-06" db="EMBL/GenBank/DDBJ databases">
        <title>Nonomuraea sp. SMC257, a novel actinomycete isolated from soil.</title>
        <authorList>
            <person name="Chanama M."/>
        </authorList>
    </citation>
    <scope>NUCLEOTIDE SEQUENCE [LARGE SCALE GENOMIC DNA]</scope>
    <source>
        <strain evidence="5 6">SMC257</strain>
    </source>
</reference>
<dbReference type="AlphaFoldDB" id="A0A7Y6M144"/>
<keyword evidence="5" id="KW-0378">Hydrolase</keyword>
<keyword evidence="6" id="KW-1185">Reference proteome</keyword>
<dbReference type="PANTHER" id="PTHR37981:SF1">
    <property type="entry name" value="SGNH HYDROLASE-TYPE ESTERASE DOMAIN-CONTAINING PROTEIN"/>
    <property type="match status" value="1"/>
</dbReference>
<comment type="caution">
    <text evidence="5">The sequence shown here is derived from an EMBL/GenBank/DDBJ whole genome shotgun (WGS) entry which is preliminary data.</text>
</comment>
<protein>
    <submittedName>
        <fullName evidence="5">SGNH/GDSL hydrolase family protein</fullName>
    </submittedName>
</protein>
<dbReference type="EMBL" id="JABWGN010000003">
    <property type="protein sequence ID" value="NUW31218.1"/>
    <property type="molecule type" value="Genomic_DNA"/>
</dbReference>
<proteinExistence type="predicted"/>